<reference evidence="1" key="1">
    <citation type="submission" date="2020-11" db="EMBL/GenBank/DDBJ databases">
        <authorList>
            <consortium name="DOE Joint Genome Institute"/>
            <person name="Ahrendt S."/>
            <person name="Riley R."/>
            <person name="Andreopoulos W."/>
            <person name="Labutti K."/>
            <person name="Pangilinan J."/>
            <person name="Ruiz-Duenas F.J."/>
            <person name="Barrasa J.M."/>
            <person name="Sanchez-Garcia M."/>
            <person name="Camarero S."/>
            <person name="Miyauchi S."/>
            <person name="Serrano A."/>
            <person name="Linde D."/>
            <person name="Babiker R."/>
            <person name="Drula E."/>
            <person name="Ayuso-Fernandez I."/>
            <person name="Pacheco R."/>
            <person name="Padilla G."/>
            <person name="Ferreira P."/>
            <person name="Barriuso J."/>
            <person name="Kellner H."/>
            <person name="Castanera R."/>
            <person name="Alfaro M."/>
            <person name="Ramirez L."/>
            <person name="Pisabarro A.G."/>
            <person name="Kuo A."/>
            <person name="Tritt A."/>
            <person name="Lipzen A."/>
            <person name="He G."/>
            <person name="Yan M."/>
            <person name="Ng V."/>
            <person name="Cullen D."/>
            <person name="Martin F."/>
            <person name="Rosso M.-N."/>
            <person name="Henrissat B."/>
            <person name="Hibbett D."/>
            <person name="Martinez A.T."/>
            <person name="Grigoriev I.V."/>
        </authorList>
    </citation>
    <scope>NUCLEOTIDE SEQUENCE</scope>
    <source>
        <strain evidence="1">MF-IS2</strain>
    </source>
</reference>
<proteinExistence type="predicted"/>
<dbReference type="EMBL" id="MU151460">
    <property type="protein sequence ID" value="KAF9443552.1"/>
    <property type="molecule type" value="Genomic_DNA"/>
</dbReference>
<protein>
    <recommendedName>
        <fullName evidence="3">F-box domain-containing protein</fullName>
    </recommendedName>
</protein>
<dbReference type="Proteomes" id="UP000807342">
    <property type="component" value="Unassembled WGS sequence"/>
</dbReference>
<evidence type="ECO:0000313" key="1">
    <source>
        <dbReference type="EMBL" id="KAF9443552.1"/>
    </source>
</evidence>
<name>A0A9P5X370_9AGAR</name>
<gene>
    <name evidence="1" type="ORF">P691DRAFT_405774</name>
</gene>
<evidence type="ECO:0008006" key="3">
    <source>
        <dbReference type="Google" id="ProtNLM"/>
    </source>
</evidence>
<dbReference type="OrthoDB" id="2915292at2759"/>
<sequence>MTIDLPNEIWAEIHTYLPPNHELSMIGFNRYFFEVAMDRIYETVCMSDIDDREQTKVLQQLRHPQVASRVRHLQLSPCFLPLTDNRGKETQPVSSKTINFLDQSLKSLCNCTRLEKLTIRFHFFRAVTPQFHDFLHTLLSVVAPTLRSLVITTSVVQLTIRFHFFRAVTPQFHDFLHTLLSVVAPTLRSLVITTSVVYLGLMAAVSLCAPLLSLDTPGLMILPSYFAASERIVQYVELPPDIAQCFHEHARSLLNSIQPSLRSLYITNHDLFDLSPVFKGLTGFLLLETLEYQSCSSVESLSDATSFCGFVKTSASLRRLSMRTSVYALWSDGPPRHYVESVSHFDNLIQHLFQLHLPRLHGFLIQFPQRPNISAIIANLPTFSPNLEQFVVVSRGNNRLEQPPNGLLEFSRTQNSSSHLERIEFRQPKRFSP</sequence>
<keyword evidence="2" id="KW-1185">Reference proteome</keyword>
<dbReference type="AlphaFoldDB" id="A0A9P5X370"/>
<evidence type="ECO:0000313" key="2">
    <source>
        <dbReference type="Proteomes" id="UP000807342"/>
    </source>
</evidence>
<organism evidence="1 2">
    <name type="scientific">Macrolepiota fuliginosa MF-IS2</name>
    <dbReference type="NCBI Taxonomy" id="1400762"/>
    <lineage>
        <taxon>Eukaryota</taxon>
        <taxon>Fungi</taxon>
        <taxon>Dikarya</taxon>
        <taxon>Basidiomycota</taxon>
        <taxon>Agaricomycotina</taxon>
        <taxon>Agaricomycetes</taxon>
        <taxon>Agaricomycetidae</taxon>
        <taxon>Agaricales</taxon>
        <taxon>Agaricineae</taxon>
        <taxon>Agaricaceae</taxon>
        <taxon>Macrolepiota</taxon>
    </lineage>
</organism>
<accession>A0A9P5X370</accession>
<comment type="caution">
    <text evidence="1">The sequence shown here is derived from an EMBL/GenBank/DDBJ whole genome shotgun (WGS) entry which is preliminary data.</text>
</comment>